<protein>
    <submittedName>
        <fullName evidence="5">Glycoside hydrolase family 13 protein</fullName>
    </submittedName>
</protein>
<dbReference type="PANTHER" id="PTHR10357">
    <property type="entry name" value="ALPHA-AMYLASE FAMILY MEMBER"/>
    <property type="match status" value="1"/>
</dbReference>
<dbReference type="Proteomes" id="UP000824072">
    <property type="component" value="Unassembled WGS sequence"/>
</dbReference>
<evidence type="ECO:0000256" key="2">
    <source>
        <dbReference type="ARBA" id="ARBA00022801"/>
    </source>
</evidence>
<dbReference type="Pfam" id="PF00128">
    <property type="entry name" value="Alpha-amylase"/>
    <property type="match status" value="1"/>
</dbReference>
<feature type="domain" description="Glycosyl hydrolase family 13 catalytic" evidence="4">
    <location>
        <begin position="105"/>
        <end position="512"/>
    </location>
</feature>
<dbReference type="GO" id="GO:0004553">
    <property type="term" value="F:hydrolase activity, hydrolyzing O-glycosyl compounds"/>
    <property type="evidence" value="ECO:0007669"/>
    <property type="project" value="InterPro"/>
</dbReference>
<evidence type="ECO:0000256" key="3">
    <source>
        <dbReference type="ARBA" id="ARBA00023295"/>
    </source>
</evidence>
<dbReference type="EMBL" id="DVMU01000086">
    <property type="protein sequence ID" value="HIU33677.1"/>
    <property type="molecule type" value="Genomic_DNA"/>
</dbReference>
<keyword evidence="3" id="KW-0326">Glycosidase</keyword>
<dbReference type="InterPro" id="IPR045857">
    <property type="entry name" value="O16G_dom_2"/>
</dbReference>
<dbReference type="InterPro" id="IPR017853">
    <property type="entry name" value="GH"/>
</dbReference>
<dbReference type="CDD" id="cd02857">
    <property type="entry name" value="E_set_CDase_PDE_N"/>
    <property type="match status" value="1"/>
</dbReference>
<gene>
    <name evidence="5" type="ORF">IAB02_03855</name>
</gene>
<evidence type="ECO:0000313" key="5">
    <source>
        <dbReference type="EMBL" id="HIU33677.1"/>
    </source>
</evidence>
<dbReference type="Gene3D" id="3.20.20.80">
    <property type="entry name" value="Glycosidases"/>
    <property type="match status" value="1"/>
</dbReference>
<dbReference type="CDD" id="cd11338">
    <property type="entry name" value="AmyAc_CMD"/>
    <property type="match status" value="1"/>
</dbReference>
<comment type="caution">
    <text evidence="5">The sequence shown here is derived from an EMBL/GenBank/DDBJ whole genome shotgun (WGS) entry which is preliminary data.</text>
</comment>
<name>A0A9D1IAI6_9FIRM</name>
<dbReference type="SMART" id="SM00642">
    <property type="entry name" value="Aamy"/>
    <property type="match status" value="1"/>
</dbReference>
<dbReference type="InterPro" id="IPR004185">
    <property type="entry name" value="Glyco_hydro_13_lg-like_dom"/>
</dbReference>
<reference evidence="5" key="1">
    <citation type="submission" date="2020-10" db="EMBL/GenBank/DDBJ databases">
        <authorList>
            <person name="Gilroy R."/>
        </authorList>
    </citation>
    <scope>NUCLEOTIDE SEQUENCE</scope>
    <source>
        <strain evidence="5">ChiHcec3-11533</strain>
    </source>
</reference>
<dbReference type="AlphaFoldDB" id="A0A9D1IAI6"/>
<accession>A0A9D1IAI6</accession>
<evidence type="ECO:0000313" key="6">
    <source>
        <dbReference type="Proteomes" id="UP000824072"/>
    </source>
</evidence>
<dbReference type="InterPro" id="IPR006047">
    <property type="entry name" value="GH13_cat_dom"/>
</dbReference>
<dbReference type="PANTHER" id="PTHR10357:SF210">
    <property type="entry name" value="MALTODEXTRIN GLUCOSIDASE"/>
    <property type="match status" value="1"/>
</dbReference>
<evidence type="ECO:0000259" key="4">
    <source>
        <dbReference type="SMART" id="SM00642"/>
    </source>
</evidence>
<dbReference type="GO" id="GO:0005975">
    <property type="term" value="P:carbohydrate metabolic process"/>
    <property type="evidence" value="ECO:0007669"/>
    <property type="project" value="InterPro"/>
</dbReference>
<dbReference type="SUPFAM" id="SSF51445">
    <property type="entry name" value="(Trans)glycosidases"/>
    <property type="match status" value="1"/>
</dbReference>
<keyword evidence="2 5" id="KW-0378">Hydrolase</keyword>
<organism evidence="5 6">
    <name type="scientific">Candidatus Pullichristensenella excrementigallinarum</name>
    <dbReference type="NCBI Taxonomy" id="2840907"/>
    <lineage>
        <taxon>Bacteria</taxon>
        <taxon>Bacillati</taxon>
        <taxon>Bacillota</taxon>
        <taxon>Clostridia</taxon>
        <taxon>Candidatus Pullichristensenella</taxon>
    </lineage>
</organism>
<comment type="similarity">
    <text evidence="1">Belongs to the glycosyl hydrolase 13 family.</text>
</comment>
<dbReference type="Gene3D" id="3.90.400.10">
    <property type="entry name" value="Oligo-1,6-glucosidase, Domain 2"/>
    <property type="match status" value="1"/>
</dbReference>
<reference evidence="5" key="2">
    <citation type="journal article" date="2021" name="PeerJ">
        <title>Extensive microbial diversity within the chicken gut microbiome revealed by metagenomics and culture.</title>
        <authorList>
            <person name="Gilroy R."/>
            <person name="Ravi A."/>
            <person name="Getino M."/>
            <person name="Pursley I."/>
            <person name="Horton D.L."/>
            <person name="Alikhan N.F."/>
            <person name="Baker D."/>
            <person name="Gharbi K."/>
            <person name="Hall N."/>
            <person name="Watson M."/>
            <person name="Adriaenssens E.M."/>
            <person name="Foster-Nyarko E."/>
            <person name="Jarju S."/>
            <person name="Secka A."/>
            <person name="Antonio M."/>
            <person name="Oren A."/>
            <person name="Chaudhuri R.R."/>
            <person name="La Ragione R."/>
            <person name="Hildebrand F."/>
            <person name="Pallen M.J."/>
        </authorList>
    </citation>
    <scope>NUCLEOTIDE SEQUENCE</scope>
    <source>
        <strain evidence="5">ChiHcec3-11533</strain>
    </source>
</reference>
<sequence length="575" mass="66450">MRIRAEHARAVTLRLWKDGREWRIPMGRETGDFFSCEAAMPEDTGSLWYYFLVEEDMRTVFYGNAHDLCYGEGACYDHEPPSYQITLYDPQYRVPRWMREGIMMQIMVDRFNNAGGLDSRKLPPDTYYHKNWYDWPDLNLERDKTENSANDFFGGNLKGIEEKLAWIAGMGVSVLYLNPIFRSSSNHKYDTGNYLEIDPSFGTREDFESLCKAAAEYGIRVILDGVFSHTGADSLYFNKYGHYGENIGAYRDPQSPYRKWYRFENWPDAYECWWGFRTLPNVDEQEPTFREFIYGKEGVALRWMRSGASGWRLDVADELPMKFLGELRRAVKEENPDACLLGEVWEDPTNKIAYGETRCYCAGDTLDSVMNYPLREALFAFLLGHSSAGQFARRIEAMRESMPRNFYYSLMNLLGSHDRPRAINVLADCGNMQPERKYRFPLVLTEEQYNLGKRRLIAAWKTLCALPGMPCIYYGDDAGLTGMTDPFCRAAYPWGREDVEIQEAFRESAQLRENSPALRTGEMRLTAIGEDVLKIERFTRDGVDAFGVSAPVEQRTLYLNRANEIRKADGLELPA</sequence>
<proteinExistence type="inferred from homology"/>
<evidence type="ECO:0000256" key="1">
    <source>
        <dbReference type="ARBA" id="ARBA00008061"/>
    </source>
</evidence>
<feature type="non-terminal residue" evidence="5">
    <location>
        <position position="575"/>
    </location>
</feature>